<evidence type="ECO:0000313" key="2">
    <source>
        <dbReference type="Proteomes" id="UP000499080"/>
    </source>
</evidence>
<evidence type="ECO:0000313" key="1">
    <source>
        <dbReference type="EMBL" id="GBM28239.1"/>
    </source>
</evidence>
<comment type="caution">
    <text evidence="1">The sequence shown here is derived from an EMBL/GenBank/DDBJ whole genome shotgun (WGS) entry which is preliminary data.</text>
</comment>
<dbReference type="AlphaFoldDB" id="A0A4Y2EJ24"/>
<dbReference type="EMBL" id="BGPR01000606">
    <property type="protein sequence ID" value="GBM28239.1"/>
    <property type="molecule type" value="Genomic_DNA"/>
</dbReference>
<dbReference type="Proteomes" id="UP000499080">
    <property type="component" value="Unassembled WGS sequence"/>
</dbReference>
<keyword evidence="2" id="KW-1185">Reference proteome</keyword>
<proteinExistence type="predicted"/>
<organism evidence="1 2">
    <name type="scientific">Araneus ventricosus</name>
    <name type="common">Orbweaver spider</name>
    <name type="synonym">Epeira ventricosa</name>
    <dbReference type="NCBI Taxonomy" id="182803"/>
    <lineage>
        <taxon>Eukaryota</taxon>
        <taxon>Metazoa</taxon>
        <taxon>Ecdysozoa</taxon>
        <taxon>Arthropoda</taxon>
        <taxon>Chelicerata</taxon>
        <taxon>Arachnida</taxon>
        <taxon>Araneae</taxon>
        <taxon>Araneomorphae</taxon>
        <taxon>Entelegynae</taxon>
        <taxon>Araneoidea</taxon>
        <taxon>Araneidae</taxon>
        <taxon>Araneus</taxon>
    </lineage>
</organism>
<name>A0A4Y2EJ24_ARAVE</name>
<sequence>MLPGELRISFLSFGRFIRIDFNLISRRICSGLSGSTSSEKSSRQLASYVFRRSSVESASFVFRRSSLESASFVFRRSSVESASGSVKIKVKVNCSNLFFQSFSAGNLESSF</sequence>
<reference evidence="1 2" key="1">
    <citation type="journal article" date="2019" name="Sci. Rep.">
        <title>Orb-weaving spider Araneus ventricosus genome elucidates the spidroin gene catalogue.</title>
        <authorList>
            <person name="Kono N."/>
            <person name="Nakamura H."/>
            <person name="Ohtoshi R."/>
            <person name="Moran D.A.P."/>
            <person name="Shinohara A."/>
            <person name="Yoshida Y."/>
            <person name="Fujiwara M."/>
            <person name="Mori M."/>
            <person name="Tomita M."/>
            <person name="Arakawa K."/>
        </authorList>
    </citation>
    <scope>NUCLEOTIDE SEQUENCE [LARGE SCALE GENOMIC DNA]</scope>
</reference>
<protein>
    <submittedName>
        <fullName evidence="1">Uncharacterized protein</fullName>
    </submittedName>
</protein>
<gene>
    <name evidence="1" type="ORF">AVEN_181312_1</name>
</gene>
<accession>A0A4Y2EJ24</accession>